<evidence type="ECO:0000256" key="6">
    <source>
        <dbReference type="ARBA" id="ARBA00022723"/>
    </source>
</evidence>
<evidence type="ECO:0000256" key="9">
    <source>
        <dbReference type="ARBA" id="ARBA00022989"/>
    </source>
</evidence>
<feature type="transmembrane region" description="Helical" evidence="12">
    <location>
        <begin position="204"/>
        <end position="226"/>
    </location>
</feature>
<name>A0A7C9M9W9_9DEIO</name>
<keyword evidence="4 14" id="KW-0645">Protease</keyword>
<keyword evidence="9 12" id="KW-1133">Transmembrane helix</keyword>
<reference evidence="14 15" key="1">
    <citation type="submission" date="2019-12" db="EMBL/GenBank/DDBJ databases">
        <title>Deinococcus sp. HMF7620 Genome sequencing and assembly.</title>
        <authorList>
            <person name="Kang H."/>
            <person name="Kim H."/>
            <person name="Joh K."/>
        </authorList>
    </citation>
    <scope>NUCLEOTIDE SEQUENCE [LARGE SCALE GENOMIC DNA]</scope>
    <source>
        <strain evidence="14 15">HMF7620</strain>
    </source>
</reference>
<dbReference type="PANTHER" id="PTHR43221:SF1">
    <property type="entry name" value="PROTEASE HTPX"/>
    <property type="match status" value="1"/>
</dbReference>
<evidence type="ECO:0000256" key="7">
    <source>
        <dbReference type="ARBA" id="ARBA00022801"/>
    </source>
</evidence>
<dbReference type="Pfam" id="PF01435">
    <property type="entry name" value="Peptidase_M48"/>
    <property type="match status" value="1"/>
</dbReference>
<dbReference type="InterPro" id="IPR050083">
    <property type="entry name" value="HtpX_protease"/>
</dbReference>
<dbReference type="Proteomes" id="UP000483286">
    <property type="component" value="Unassembled WGS sequence"/>
</dbReference>
<feature type="transmembrane region" description="Helical" evidence="12">
    <location>
        <begin position="20"/>
        <end position="48"/>
    </location>
</feature>
<comment type="subcellular location">
    <subcellularLocation>
        <location evidence="2">Cell membrane</location>
        <topology evidence="2">Multi-pass membrane protein</topology>
    </subcellularLocation>
</comment>
<keyword evidence="15" id="KW-1185">Reference proteome</keyword>
<evidence type="ECO:0000256" key="12">
    <source>
        <dbReference type="SAM" id="Phobius"/>
    </source>
</evidence>
<feature type="transmembrane region" description="Helical" evidence="12">
    <location>
        <begin position="54"/>
        <end position="72"/>
    </location>
</feature>
<evidence type="ECO:0000259" key="13">
    <source>
        <dbReference type="Pfam" id="PF01435"/>
    </source>
</evidence>
<keyword evidence="3" id="KW-1003">Cell membrane</keyword>
<accession>A0A7C9M9W9</accession>
<evidence type="ECO:0000256" key="10">
    <source>
        <dbReference type="ARBA" id="ARBA00023049"/>
    </source>
</evidence>
<keyword evidence="7" id="KW-0378">Hydrolase</keyword>
<keyword evidence="11 12" id="KW-0472">Membrane</keyword>
<sequence length="508" mass="55119">MTSASPVLLHPEIIQRDSRLALGILLCYWIFFMLVSAALLWVIIALAGSGLPALLRWGALLMPAGLLLHLWWTSFPRRRPAPFGTPVALDSEPDLKALIESVAHALNVPMPAEVRLLPDMNAYMSVQGGRSTLGLGLPLLLSLSGAEVKAVIAHELAHVGGGDAARAWRLAGLASGMFRTALSLRQGSPERAVELLPQGLSTAVVLYLLLGNLLALPMTALARAYLRVSERLNHAQEHAADQAAERVAGAAAAHSALRRIAVEAHLFDAYVAQEVVPLAQAGFRVPLAEGFQMFLRGEQAERLRGWTAQDLPEREATLSHPSLRARLDRLEAPLPEDWPPAEPSSLLGQADRWSEAFYVPASVRALRPVLWDDLNTAHWPPHWQALSQSETVRAALRGVTLLDVPVICADLNAHLRVRFTQLQYEGVGGDERHALVAWLALGVLLAALRQGACAHVQPGHPWAAQAHGQTLTPEPLLWQMVMQPAARAAWPDQMAALGLRDSLLLDGE</sequence>
<evidence type="ECO:0000256" key="4">
    <source>
        <dbReference type="ARBA" id="ARBA00022670"/>
    </source>
</evidence>
<dbReference type="InterPro" id="IPR001915">
    <property type="entry name" value="Peptidase_M48"/>
</dbReference>
<comment type="caution">
    <text evidence="14">The sequence shown here is derived from an EMBL/GenBank/DDBJ whole genome shotgun (WGS) entry which is preliminary data.</text>
</comment>
<evidence type="ECO:0000313" key="14">
    <source>
        <dbReference type="EMBL" id="MVN87963.1"/>
    </source>
</evidence>
<proteinExistence type="predicted"/>
<keyword evidence="8" id="KW-0862">Zinc</keyword>
<dbReference type="GO" id="GO:0005886">
    <property type="term" value="C:plasma membrane"/>
    <property type="evidence" value="ECO:0007669"/>
    <property type="project" value="UniProtKB-SubCell"/>
</dbReference>
<dbReference type="GO" id="GO:0004222">
    <property type="term" value="F:metalloendopeptidase activity"/>
    <property type="evidence" value="ECO:0007669"/>
    <property type="project" value="InterPro"/>
</dbReference>
<evidence type="ECO:0000256" key="1">
    <source>
        <dbReference type="ARBA" id="ARBA00001947"/>
    </source>
</evidence>
<organism evidence="14 15">
    <name type="scientific">Deinococcus arboris</name>
    <dbReference type="NCBI Taxonomy" id="2682977"/>
    <lineage>
        <taxon>Bacteria</taxon>
        <taxon>Thermotogati</taxon>
        <taxon>Deinococcota</taxon>
        <taxon>Deinococci</taxon>
        <taxon>Deinococcales</taxon>
        <taxon>Deinococcaceae</taxon>
        <taxon>Deinococcus</taxon>
    </lineage>
</organism>
<comment type="cofactor">
    <cofactor evidence="1">
        <name>Zn(2+)</name>
        <dbReference type="ChEBI" id="CHEBI:29105"/>
    </cofactor>
</comment>
<keyword evidence="6" id="KW-0479">Metal-binding</keyword>
<evidence type="ECO:0000256" key="5">
    <source>
        <dbReference type="ARBA" id="ARBA00022692"/>
    </source>
</evidence>
<dbReference type="GO" id="GO:0046872">
    <property type="term" value="F:metal ion binding"/>
    <property type="evidence" value="ECO:0007669"/>
    <property type="project" value="UniProtKB-KW"/>
</dbReference>
<dbReference type="RefSeq" id="WP_157460025.1">
    <property type="nucleotide sequence ID" value="NZ_WQLB01000021.1"/>
</dbReference>
<dbReference type="EMBL" id="WQLB01000021">
    <property type="protein sequence ID" value="MVN87963.1"/>
    <property type="molecule type" value="Genomic_DNA"/>
</dbReference>
<keyword evidence="5 12" id="KW-0812">Transmembrane</keyword>
<dbReference type="GO" id="GO:0006508">
    <property type="term" value="P:proteolysis"/>
    <property type="evidence" value="ECO:0007669"/>
    <property type="project" value="UniProtKB-KW"/>
</dbReference>
<evidence type="ECO:0000256" key="3">
    <source>
        <dbReference type="ARBA" id="ARBA00022475"/>
    </source>
</evidence>
<dbReference type="PANTHER" id="PTHR43221">
    <property type="entry name" value="PROTEASE HTPX"/>
    <property type="match status" value="1"/>
</dbReference>
<protein>
    <submittedName>
        <fullName evidence="14">M48 family metalloprotease</fullName>
    </submittedName>
</protein>
<dbReference type="Gene3D" id="3.30.2010.10">
    <property type="entry name" value="Metalloproteases ('zincins'), catalytic domain"/>
    <property type="match status" value="1"/>
</dbReference>
<evidence type="ECO:0000256" key="11">
    <source>
        <dbReference type="ARBA" id="ARBA00023136"/>
    </source>
</evidence>
<evidence type="ECO:0000256" key="8">
    <source>
        <dbReference type="ARBA" id="ARBA00022833"/>
    </source>
</evidence>
<evidence type="ECO:0000256" key="2">
    <source>
        <dbReference type="ARBA" id="ARBA00004651"/>
    </source>
</evidence>
<keyword evidence="10 14" id="KW-0482">Metalloprotease</keyword>
<gene>
    <name evidence="14" type="ORF">GO986_14480</name>
</gene>
<feature type="domain" description="Peptidase M48" evidence="13">
    <location>
        <begin position="92"/>
        <end position="332"/>
    </location>
</feature>
<evidence type="ECO:0000313" key="15">
    <source>
        <dbReference type="Proteomes" id="UP000483286"/>
    </source>
</evidence>
<dbReference type="AlphaFoldDB" id="A0A7C9M9W9"/>